<comment type="caution">
    <text evidence="2">The sequence shown here is derived from an EMBL/GenBank/DDBJ whole genome shotgun (WGS) entry which is preliminary data.</text>
</comment>
<dbReference type="EMBL" id="LKMD01000102">
    <property type="protein sequence ID" value="PIA98111.1"/>
    <property type="molecule type" value="Genomic_DNA"/>
</dbReference>
<evidence type="ECO:0000313" key="2">
    <source>
        <dbReference type="EMBL" id="PIA98111.1"/>
    </source>
</evidence>
<dbReference type="Proteomes" id="UP000230605">
    <property type="component" value="Chromosome 2"/>
</dbReference>
<reference evidence="2 3" key="1">
    <citation type="submission" date="2015-10" db="EMBL/GenBank/DDBJ databases">
        <title>The cercosporin biosynthetic gene cluster was horizontally transferred to several fungal lineages and shown to be expanded in Cercospora beticola based on microsynteny with recipient genomes.</title>
        <authorList>
            <person name="De Jonge R."/>
            <person name="Ebert M.K."/>
            <person name="Suttle J.C."/>
            <person name="Jurick Ii W.M."/>
            <person name="Secor G.A."/>
            <person name="Thomma B.P."/>
            <person name="Van De Peer Y."/>
            <person name="Bolton M.D."/>
        </authorList>
    </citation>
    <scope>NUCLEOTIDE SEQUENCE [LARGE SCALE GENOMIC DNA]</scope>
    <source>
        <strain evidence="2 3">09-40</strain>
    </source>
</reference>
<proteinExistence type="predicted"/>
<evidence type="ECO:0000256" key="1">
    <source>
        <dbReference type="SAM" id="SignalP"/>
    </source>
</evidence>
<organism evidence="2 3">
    <name type="scientific">Cercospora beticola</name>
    <name type="common">Sugarbeet leaf spot fungus</name>
    <dbReference type="NCBI Taxonomy" id="122368"/>
    <lineage>
        <taxon>Eukaryota</taxon>
        <taxon>Fungi</taxon>
        <taxon>Dikarya</taxon>
        <taxon>Ascomycota</taxon>
        <taxon>Pezizomycotina</taxon>
        <taxon>Dothideomycetes</taxon>
        <taxon>Dothideomycetidae</taxon>
        <taxon>Mycosphaerellales</taxon>
        <taxon>Mycosphaerellaceae</taxon>
        <taxon>Cercospora</taxon>
    </lineage>
</organism>
<evidence type="ECO:0000313" key="3">
    <source>
        <dbReference type="Proteomes" id="UP000230605"/>
    </source>
</evidence>
<name>A0A2G5I027_CERBT</name>
<accession>A0A2G5I027</accession>
<protein>
    <submittedName>
        <fullName evidence="2">Uncharacterized protein</fullName>
    </submittedName>
</protein>
<feature type="signal peptide" evidence="1">
    <location>
        <begin position="1"/>
        <end position="24"/>
    </location>
</feature>
<sequence>MCLLSRQRLGLGLNILWLWKTVQQFEDLRVRACVQSRLLVETQVSQGPTDRPEDVDISQTNLASIDERSSAAQDLRLNLSQAGLELSQTTRSQSLDIRTSKGREDRPAIFDELWSQNLKRNQREDFSKEVHSVRLVGLVCWVLLDFAELCEDEIDDLGRVDIDILAEGDDWNSTIRDTQLLEIWTWKHGWCVDNCEVYASGMQKKSSLLPIWGEIGEEVSSHLTVNGADCLP</sequence>
<dbReference type="AlphaFoldDB" id="A0A2G5I027"/>
<keyword evidence="1" id="KW-0732">Signal</keyword>
<gene>
    <name evidence="2" type="ORF">CB0940_06056</name>
</gene>
<feature type="chain" id="PRO_5013586121" evidence="1">
    <location>
        <begin position="25"/>
        <end position="232"/>
    </location>
</feature>